<sequence>MAKKRNNFFGTKICHWLCIKCVNNYFLHDIKQKGGDTNDKSKSRKKSLTCNDFDHDNNDISFSLKEMFTTQTML</sequence>
<evidence type="ECO:0000313" key="1">
    <source>
        <dbReference type="EMBL" id="JAP10274.1"/>
    </source>
</evidence>
<reference evidence="1" key="1">
    <citation type="submission" date="2015-12" db="EMBL/GenBank/DDBJ databases">
        <title>Gene expression during late stages of embryo sac development: a critical building block for successful pollen-pistil interactions.</title>
        <authorList>
            <person name="Liu Y."/>
            <person name="Joly V."/>
            <person name="Sabar M."/>
            <person name="Matton D.P."/>
        </authorList>
    </citation>
    <scope>NUCLEOTIDE SEQUENCE</scope>
</reference>
<dbReference type="AlphaFoldDB" id="A0A0V0GPV0"/>
<name>A0A0V0GPV0_SOLCH</name>
<proteinExistence type="predicted"/>
<protein>
    <submittedName>
        <fullName evidence="1">Putative ovule protein</fullName>
    </submittedName>
</protein>
<dbReference type="EMBL" id="GEDG01033399">
    <property type="protein sequence ID" value="JAP10274.1"/>
    <property type="molecule type" value="Transcribed_RNA"/>
</dbReference>
<accession>A0A0V0GPV0</accession>
<organism evidence="1">
    <name type="scientific">Solanum chacoense</name>
    <name type="common">Chaco potato</name>
    <dbReference type="NCBI Taxonomy" id="4108"/>
    <lineage>
        <taxon>Eukaryota</taxon>
        <taxon>Viridiplantae</taxon>
        <taxon>Streptophyta</taxon>
        <taxon>Embryophyta</taxon>
        <taxon>Tracheophyta</taxon>
        <taxon>Spermatophyta</taxon>
        <taxon>Magnoliopsida</taxon>
        <taxon>eudicotyledons</taxon>
        <taxon>Gunneridae</taxon>
        <taxon>Pentapetalae</taxon>
        <taxon>asterids</taxon>
        <taxon>lamiids</taxon>
        <taxon>Solanales</taxon>
        <taxon>Solanaceae</taxon>
        <taxon>Solanoideae</taxon>
        <taxon>Solaneae</taxon>
        <taxon>Solanum</taxon>
    </lineage>
</organism>